<evidence type="ECO:0000313" key="2">
    <source>
        <dbReference type="EMBL" id="KAF5594077.1"/>
    </source>
</evidence>
<dbReference type="SUPFAM" id="SSF54427">
    <property type="entry name" value="NTF2-like"/>
    <property type="match status" value="1"/>
</dbReference>
<dbReference type="Proteomes" id="UP000544095">
    <property type="component" value="Unassembled WGS sequence"/>
</dbReference>
<evidence type="ECO:0000313" key="3">
    <source>
        <dbReference type="Proteomes" id="UP000544095"/>
    </source>
</evidence>
<protein>
    <recommendedName>
        <fullName evidence="1">SnoaL-like domain-containing protein</fullName>
    </recommendedName>
</protein>
<evidence type="ECO:0000259" key="1">
    <source>
        <dbReference type="Pfam" id="PF12680"/>
    </source>
</evidence>
<accession>A0A8H5UP26</accession>
<name>A0A8H5UP26_9HYPO</name>
<gene>
    <name evidence="2" type="ORF">FPANT_4960</name>
</gene>
<dbReference type="AlphaFoldDB" id="A0A8H5UP26"/>
<dbReference type="Pfam" id="PF12680">
    <property type="entry name" value="SnoaL_2"/>
    <property type="match status" value="1"/>
</dbReference>
<proteinExistence type="predicted"/>
<dbReference type="EMBL" id="JAAOAR010000230">
    <property type="protein sequence ID" value="KAF5594077.1"/>
    <property type="molecule type" value="Genomic_DNA"/>
</dbReference>
<organism evidence="2 3">
    <name type="scientific">Fusarium pseudoanthophilum</name>
    <dbReference type="NCBI Taxonomy" id="48495"/>
    <lineage>
        <taxon>Eukaryota</taxon>
        <taxon>Fungi</taxon>
        <taxon>Dikarya</taxon>
        <taxon>Ascomycota</taxon>
        <taxon>Pezizomycotina</taxon>
        <taxon>Sordariomycetes</taxon>
        <taxon>Hypocreomycetidae</taxon>
        <taxon>Hypocreales</taxon>
        <taxon>Nectriaceae</taxon>
        <taxon>Fusarium</taxon>
        <taxon>Fusarium fujikuroi species complex</taxon>
    </lineage>
</organism>
<dbReference type="InterPro" id="IPR037401">
    <property type="entry name" value="SnoaL-like"/>
</dbReference>
<sequence length="304" mass="34627">MVVEKGHKIFIPADQLTATEVDVEWQQSFRKKSVQYYAVPFFNRDQDNEESVIFIQTTHLDSLRSKGALKDQITVIVDHSFQYGQNRDKTKRWLVYHDKINNPYQRFILGLIFKLGNDALKFRGGFIPSIDRGTLIFNFSALLVFTNKAVGASTQRIVEIAGINTSNVTIWDCPSSTSPDISLPMIQTAMNDFAYTFYTEKDVKRAFERYVASNYVQHNPSIPDGRDAAVKILSPLFNSPDNTFEIARVMVGPEYTTIHIKAGGANESLTNVFDVYRTKGSCIVEHWDCLQAMEKNTTSHHPYF</sequence>
<dbReference type="InterPro" id="IPR032710">
    <property type="entry name" value="NTF2-like_dom_sf"/>
</dbReference>
<reference evidence="2 3" key="1">
    <citation type="submission" date="2020-05" db="EMBL/GenBank/DDBJ databases">
        <title>Identification and distribution of gene clusters putatively required for synthesis of sphingolipid metabolism inhibitors in phylogenetically diverse species of the filamentous fungus Fusarium.</title>
        <authorList>
            <person name="Kim H.-S."/>
            <person name="Busman M."/>
            <person name="Brown D.W."/>
            <person name="Divon H."/>
            <person name="Uhlig S."/>
            <person name="Proctor R.H."/>
        </authorList>
    </citation>
    <scope>NUCLEOTIDE SEQUENCE [LARGE SCALE GENOMIC DNA]</scope>
    <source>
        <strain evidence="2 3">NRRL 25211</strain>
    </source>
</reference>
<keyword evidence="3" id="KW-1185">Reference proteome</keyword>
<feature type="domain" description="SnoaL-like" evidence="1">
    <location>
        <begin position="195"/>
        <end position="286"/>
    </location>
</feature>
<comment type="caution">
    <text evidence="2">The sequence shown here is derived from an EMBL/GenBank/DDBJ whole genome shotgun (WGS) entry which is preliminary data.</text>
</comment>
<dbReference type="Gene3D" id="3.10.450.50">
    <property type="match status" value="1"/>
</dbReference>